<evidence type="ECO:0000256" key="1">
    <source>
        <dbReference type="SAM" id="SignalP"/>
    </source>
</evidence>
<dbReference type="InterPro" id="IPR021533">
    <property type="entry name" value="PepSY-like"/>
</dbReference>
<reference evidence="3 4" key="1">
    <citation type="submission" date="2020-01" db="EMBL/GenBank/DDBJ databases">
        <title>Genome analysis.</title>
        <authorList>
            <person name="Wu S."/>
            <person name="Wang G."/>
        </authorList>
    </citation>
    <scope>NUCLEOTIDE SEQUENCE [LARGE SCALE GENOMIC DNA]</scope>
    <source>
        <strain evidence="3 4">SYL130</strain>
    </source>
</reference>
<gene>
    <name evidence="3" type="ORF">GWC95_10030</name>
</gene>
<comment type="caution">
    <text evidence="3">The sequence shown here is derived from an EMBL/GenBank/DDBJ whole genome shotgun (WGS) entry which is preliminary data.</text>
</comment>
<evidence type="ECO:0000313" key="3">
    <source>
        <dbReference type="EMBL" id="NCI50261.1"/>
    </source>
</evidence>
<feature type="signal peptide" evidence="1">
    <location>
        <begin position="1"/>
        <end position="19"/>
    </location>
</feature>
<dbReference type="Proteomes" id="UP000753802">
    <property type="component" value="Unassembled WGS sequence"/>
</dbReference>
<evidence type="ECO:0000259" key="2">
    <source>
        <dbReference type="Pfam" id="PF11396"/>
    </source>
</evidence>
<dbReference type="EMBL" id="JAACJS010000012">
    <property type="protein sequence ID" value="NCI50261.1"/>
    <property type="molecule type" value="Genomic_DNA"/>
</dbReference>
<protein>
    <recommendedName>
        <fullName evidence="2">Putative beta-lactamase-inhibitor-like PepSY-like domain-containing protein</fullName>
    </recommendedName>
</protein>
<dbReference type="SUPFAM" id="SSF160574">
    <property type="entry name" value="BT0923-like"/>
    <property type="match status" value="1"/>
</dbReference>
<proteinExistence type="predicted"/>
<keyword evidence="1" id="KW-0732">Signal</keyword>
<dbReference type="Gene3D" id="3.10.450.360">
    <property type="match status" value="1"/>
</dbReference>
<evidence type="ECO:0000313" key="4">
    <source>
        <dbReference type="Proteomes" id="UP000753802"/>
    </source>
</evidence>
<feature type="chain" id="PRO_5047543676" description="Putative beta-lactamase-inhibitor-like PepSY-like domain-containing protein" evidence="1">
    <location>
        <begin position="20"/>
        <end position="147"/>
    </location>
</feature>
<keyword evidence="4" id="KW-1185">Reference proteome</keyword>
<accession>A0ABW9ZT18</accession>
<feature type="domain" description="Putative beta-lactamase-inhibitor-like PepSY-like" evidence="2">
    <location>
        <begin position="62"/>
        <end position="141"/>
    </location>
</feature>
<dbReference type="Pfam" id="PF11396">
    <property type="entry name" value="PepSY_like"/>
    <property type="match status" value="1"/>
</dbReference>
<dbReference type="RefSeq" id="WP_161818567.1">
    <property type="nucleotide sequence ID" value="NZ_JAACJS010000012.1"/>
</dbReference>
<sequence>MKKAIILFLSLFMIIGATDAQLRKVPSVVTNAFSAQYPTATNLTWKDNLTNFEAQFDLSGNHTVAKFKSTGEWIETQKDLTFDGLSAAVRDGFNKSKYNDWPKEEIKEISSKGKGTNYRIYVRKADLNKRYLFFNTQGVLIRDAITL</sequence>
<organism evidence="3 4">
    <name type="scientific">Sediminibacterium roseum</name>
    <dbReference type="NCBI Taxonomy" id="1978412"/>
    <lineage>
        <taxon>Bacteria</taxon>
        <taxon>Pseudomonadati</taxon>
        <taxon>Bacteroidota</taxon>
        <taxon>Chitinophagia</taxon>
        <taxon>Chitinophagales</taxon>
        <taxon>Chitinophagaceae</taxon>
        <taxon>Sediminibacterium</taxon>
    </lineage>
</organism>
<name>A0ABW9ZT18_9BACT</name>